<dbReference type="PROSITE" id="PS50157">
    <property type="entry name" value="ZINC_FINGER_C2H2_2"/>
    <property type="match status" value="3"/>
</dbReference>
<evidence type="ECO:0000256" key="3">
    <source>
        <dbReference type="ARBA" id="ARBA00022737"/>
    </source>
</evidence>
<dbReference type="SUPFAM" id="SSF57667">
    <property type="entry name" value="beta-beta-alpha zinc fingers"/>
    <property type="match status" value="2"/>
</dbReference>
<dbReference type="SMART" id="SM00355">
    <property type="entry name" value="ZnF_C2H2"/>
    <property type="match status" value="3"/>
</dbReference>
<name>A0AAD9K3B6_9ANNE</name>
<dbReference type="FunFam" id="3.30.160.60:FF:000018">
    <property type="entry name" value="Krueppel-like factor 15"/>
    <property type="match status" value="1"/>
</dbReference>
<evidence type="ECO:0000256" key="6">
    <source>
        <dbReference type="ARBA" id="ARBA00023242"/>
    </source>
</evidence>
<feature type="domain" description="C2H2-type" evidence="9">
    <location>
        <begin position="283"/>
        <end position="305"/>
    </location>
</feature>
<evidence type="ECO:0000256" key="1">
    <source>
        <dbReference type="ARBA" id="ARBA00004123"/>
    </source>
</evidence>
<keyword evidence="4 7" id="KW-0863">Zinc-finger</keyword>
<dbReference type="Proteomes" id="UP001208570">
    <property type="component" value="Unassembled WGS sequence"/>
</dbReference>
<dbReference type="GO" id="GO:0008270">
    <property type="term" value="F:zinc ion binding"/>
    <property type="evidence" value="ECO:0007669"/>
    <property type="project" value="UniProtKB-KW"/>
</dbReference>
<evidence type="ECO:0000256" key="8">
    <source>
        <dbReference type="SAM" id="MobiDB-lite"/>
    </source>
</evidence>
<evidence type="ECO:0000313" key="11">
    <source>
        <dbReference type="Proteomes" id="UP001208570"/>
    </source>
</evidence>
<keyword evidence="11" id="KW-1185">Reference proteome</keyword>
<feature type="domain" description="C2H2-type" evidence="9">
    <location>
        <begin position="223"/>
        <end position="252"/>
    </location>
</feature>
<keyword evidence="3" id="KW-0677">Repeat</keyword>
<accession>A0AAD9K3B6</accession>
<dbReference type="InterPro" id="IPR013087">
    <property type="entry name" value="Znf_C2H2_type"/>
</dbReference>
<reference evidence="10" key="1">
    <citation type="journal article" date="2023" name="Mol. Biol. Evol.">
        <title>Third-Generation Sequencing Reveals the Adaptive Role of the Epigenome in Three Deep-Sea Polychaetes.</title>
        <authorList>
            <person name="Perez M."/>
            <person name="Aroh O."/>
            <person name="Sun Y."/>
            <person name="Lan Y."/>
            <person name="Juniper S.K."/>
            <person name="Young C.R."/>
            <person name="Angers B."/>
            <person name="Qian P.Y."/>
        </authorList>
    </citation>
    <scope>NUCLEOTIDE SEQUENCE</scope>
    <source>
        <strain evidence="10">P08H-3</strain>
    </source>
</reference>
<dbReference type="FunFam" id="3.30.160.60:FF:000021">
    <property type="entry name" value="Basic krueppel-like factor 3"/>
    <property type="match status" value="1"/>
</dbReference>
<keyword evidence="5" id="KW-0862">Zinc</keyword>
<keyword evidence="2" id="KW-0479">Metal-binding</keyword>
<protein>
    <recommendedName>
        <fullName evidence="9">C2H2-type domain-containing protein</fullName>
    </recommendedName>
</protein>
<dbReference type="GO" id="GO:0000978">
    <property type="term" value="F:RNA polymerase II cis-regulatory region sequence-specific DNA binding"/>
    <property type="evidence" value="ECO:0007669"/>
    <property type="project" value="TreeGrafter"/>
</dbReference>
<dbReference type="PANTHER" id="PTHR23235">
    <property type="entry name" value="KRUEPPEL-LIKE TRANSCRIPTION FACTOR"/>
    <property type="match status" value="1"/>
</dbReference>
<dbReference type="GO" id="GO:0000981">
    <property type="term" value="F:DNA-binding transcription factor activity, RNA polymerase II-specific"/>
    <property type="evidence" value="ECO:0007669"/>
    <property type="project" value="TreeGrafter"/>
</dbReference>
<dbReference type="Pfam" id="PF00096">
    <property type="entry name" value="zf-C2H2"/>
    <property type="match status" value="3"/>
</dbReference>
<evidence type="ECO:0000313" key="10">
    <source>
        <dbReference type="EMBL" id="KAK2163170.1"/>
    </source>
</evidence>
<comment type="caution">
    <text evidence="10">The sequence shown here is derived from an EMBL/GenBank/DDBJ whole genome shotgun (WGS) entry which is preliminary data.</text>
</comment>
<keyword evidence="6" id="KW-0539">Nucleus</keyword>
<dbReference type="EMBL" id="JAODUP010000084">
    <property type="protein sequence ID" value="KAK2163170.1"/>
    <property type="molecule type" value="Genomic_DNA"/>
</dbReference>
<evidence type="ECO:0000256" key="2">
    <source>
        <dbReference type="ARBA" id="ARBA00022723"/>
    </source>
</evidence>
<dbReference type="GO" id="GO:0005634">
    <property type="term" value="C:nucleus"/>
    <property type="evidence" value="ECO:0007669"/>
    <property type="project" value="UniProtKB-SubCell"/>
</dbReference>
<dbReference type="PROSITE" id="PS00028">
    <property type="entry name" value="ZINC_FINGER_C2H2_1"/>
    <property type="match status" value="3"/>
</dbReference>
<sequence length="305" mass="34165">MMGKWYSEPSDFCHLCLEPTGGTGSTPQTAPEDLTVAKPEDLSLPKIKFTATDMASIIHQTVTIQSPVVHVTCCCRNVILPFQTEPINLSVKRDCHSNRTPVNSSLTCCPCQHLAEPLNLGLKKDHDDGQLTYHCYDVPAQAHLRTTCSSAQPTDFYRTDCHLAKCRSHHCYGSSYSASPPPSHQPYHVPVGYMHNGQVLPESSPSPPAASGSPSSPNKKRNHRCDHPGCGKVYTKSSHLKAHKRTHTGEKPYRCTWEGCAWRFARSDELTRHYRKHSGEKPFKCTVCDRHFSRSDHLSLHMKRH</sequence>
<evidence type="ECO:0000256" key="5">
    <source>
        <dbReference type="ARBA" id="ARBA00022833"/>
    </source>
</evidence>
<dbReference type="InterPro" id="IPR036236">
    <property type="entry name" value="Znf_C2H2_sf"/>
</dbReference>
<dbReference type="PANTHER" id="PTHR23235:SF120">
    <property type="entry name" value="KRUPPEL-LIKE FACTOR 15"/>
    <property type="match status" value="1"/>
</dbReference>
<dbReference type="FunFam" id="3.30.160.60:FF:000624">
    <property type="entry name" value="zinc finger protein 697"/>
    <property type="match status" value="1"/>
</dbReference>
<evidence type="ECO:0000259" key="9">
    <source>
        <dbReference type="PROSITE" id="PS50157"/>
    </source>
</evidence>
<comment type="subcellular location">
    <subcellularLocation>
        <location evidence="1">Nucleus</location>
    </subcellularLocation>
</comment>
<evidence type="ECO:0000256" key="4">
    <source>
        <dbReference type="ARBA" id="ARBA00022771"/>
    </source>
</evidence>
<proteinExistence type="predicted"/>
<gene>
    <name evidence="10" type="ORF">LSH36_84g05035</name>
</gene>
<dbReference type="Gene3D" id="3.30.160.60">
    <property type="entry name" value="Classic Zinc Finger"/>
    <property type="match status" value="3"/>
</dbReference>
<feature type="domain" description="C2H2-type" evidence="9">
    <location>
        <begin position="253"/>
        <end position="282"/>
    </location>
</feature>
<dbReference type="AlphaFoldDB" id="A0AAD9K3B6"/>
<feature type="region of interest" description="Disordered" evidence="8">
    <location>
        <begin position="183"/>
        <end position="224"/>
    </location>
</feature>
<evidence type="ECO:0000256" key="7">
    <source>
        <dbReference type="PROSITE-ProRule" id="PRU00042"/>
    </source>
</evidence>
<organism evidence="10 11">
    <name type="scientific">Paralvinella palmiformis</name>
    <dbReference type="NCBI Taxonomy" id="53620"/>
    <lineage>
        <taxon>Eukaryota</taxon>
        <taxon>Metazoa</taxon>
        <taxon>Spiralia</taxon>
        <taxon>Lophotrochozoa</taxon>
        <taxon>Annelida</taxon>
        <taxon>Polychaeta</taxon>
        <taxon>Sedentaria</taxon>
        <taxon>Canalipalpata</taxon>
        <taxon>Terebellida</taxon>
        <taxon>Terebelliformia</taxon>
        <taxon>Alvinellidae</taxon>
        <taxon>Paralvinella</taxon>
    </lineage>
</organism>